<dbReference type="KEGG" id="hti:HTIA_p2811"/>
<gene>
    <name evidence="2" type="ORF">HTIA_p2811</name>
</gene>
<dbReference type="HOGENOM" id="CLU_3322876_0_0_2"/>
<keyword evidence="3" id="KW-1185">Reference proteome</keyword>
<organism evidence="2 3">
    <name type="scientific">Halorhabdus tiamatea SARL4B</name>
    <dbReference type="NCBI Taxonomy" id="1033806"/>
    <lineage>
        <taxon>Archaea</taxon>
        <taxon>Methanobacteriati</taxon>
        <taxon>Methanobacteriota</taxon>
        <taxon>Stenosarchaea group</taxon>
        <taxon>Halobacteria</taxon>
        <taxon>Halobacteriales</taxon>
        <taxon>Haloarculaceae</taxon>
        <taxon>Halorhabdus</taxon>
    </lineage>
</organism>
<feature type="region of interest" description="Disordered" evidence="1">
    <location>
        <begin position="1"/>
        <end position="21"/>
    </location>
</feature>
<protein>
    <submittedName>
        <fullName evidence="2">Uncharacterized protein</fullName>
    </submittedName>
</protein>
<keyword evidence="2" id="KW-0614">Plasmid</keyword>
<evidence type="ECO:0000313" key="2">
    <source>
        <dbReference type="EMBL" id="CCQ34913.1"/>
    </source>
</evidence>
<evidence type="ECO:0000256" key="1">
    <source>
        <dbReference type="SAM" id="MobiDB-lite"/>
    </source>
</evidence>
<accession>S6D2D7</accession>
<dbReference type="AlphaFoldDB" id="S6D2D7"/>
<sequence>MSSAQSGKNWDGENMNELRQRKLMMTPFVGLDSKMGST</sequence>
<reference evidence="2 3" key="1">
    <citation type="journal article" date="2014" name="Environ. Microbiol.">
        <title>Halorhabdus tiamatea: proteogenomics and glycosidase activity measurements identify the first cultivated euryarchaeon from a deep-sea anoxic brine lake as potential polysaccharide degrader.</title>
        <authorList>
            <person name="Werner J."/>
            <person name="Ferrer M."/>
            <person name="Michel G."/>
            <person name="Mann A.J."/>
            <person name="Huang S."/>
            <person name="Juarez S."/>
            <person name="Ciordia S."/>
            <person name="Albar J.P."/>
            <person name="Alcaide M."/>
            <person name="La Cono V."/>
            <person name="Yakimov M.M."/>
            <person name="Antunes A."/>
            <person name="Taborda M."/>
            <person name="Da Costa M.S."/>
            <person name="Amann R.I."/>
            <person name="Gloeckner F.O."/>
            <person name="Golyshina O.V."/>
            <person name="Golyshin P.N."/>
            <person name="Teeling H."/>
        </authorList>
    </citation>
    <scope>NUCLEOTIDE SEQUENCE [LARGE SCALE GENOMIC DNA]</scope>
    <source>
        <strain evidence="3">SARL4B</strain>
        <plasmid evidence="2">pHTIA</plasmid>
    </source>
</reference>
<dbReference type="Proteomes" id="UP000015381">
    <property type="component" value="Plasmid pHTIA"/>
</dbReference>
<name>S6D2D7_9EURY</name>
<geneLocation type="plasmid" evidence="2 3">
    <name>pHTIA</name>
</geneLocation>
<evidence type="ECO:0000313" key="3">
    <source>
        <dbReference type="Proteomes" id="UP000015381"/>
    </source>
</evidence>
<dbReference type="EMBL" id="HF571521">
    <property type="protein sequence ID" value="CCQ34913.1"/>
    <property type="molecule type" value="Genomic_DNA"/>
</dbReference>
<proteinExistence type="predicted"/>